<protein>
    <submittedName>
        <fullName evidence="1">Uncharacterized protein</fullName>
    </submittedName>
</protein>
<dbReference type="EMBL" id="CAXKWB010063945">
    <property type="protein sequence ID" value="CAL4187037.1"/>
    <property type="molecule type" value="Genomic_DNA"/>
</dbReference>
<evidence type="ECO:0000313" key="1">
    <source>
        <dbReference type="EMBL" id="CAL4187037.1"/>
    </source>
</evidence>
<dbReference type="AlphaFoldDB" id="A0AAV2SFZ0"/>
<accession>A0AAV2SFZ0</accession>
<evidence type="ECO:0000313" key="2">
    <source>
        <dbReference type="Proteomes" id="UP001497623"/>
    </source>
</evidence>
<sequence length="104" mass="11717">MKATHIPGRPLAVKISSAGPFGQAKDLWRPGAAQDDVWPSLQSHNETKVIRYTFVNLPPVPCQINTCVAPCLVRLTRVLHPCLVRLTRVLHSCLVRLTRARFYF</sequence>
<keyword evidence="2" id="KW-1185">Reference proteome</keyword>
<reference evidence="1 2" key="1">
    <citation type="submission" date="2024-05" db="EMBL/GenBank/DDBJ databases">
        <authorList>
            <person name="Wallberg A."/>
        </authorList>
    </citation>
    <scope>NUCLEOTIDE SEQUENCE [LARGE SCALE GENOMIC DNA]</scope>
</reference>
<proteinExistence type="predicted"/>
<comment type="caution">
    <text evidence="1">The sequence shown here is derived from an EMBL/GenBank/DDBJ whole genome shotgun (WGS) entry which is preliminary data.</text>
</comment>
<dbReference type="Proteomes" id="UP001497623">
    <property type="component" value="Unassembled WGS sequence"/>
</dbReference>
<gene>
    <name evidence="1" type="ORF">MNOR_LOCUS36147</name>
</gene>
<name>A0AAV2SFZ0_MEGNR</name>
<organism evidence="1 2">
    <name type="scientific">Meganyctiphanes norvegica</name>
    <name type="common">Northern krill</name>
    <name type="synonym">Thysanopoda norvegica</name>
    <dbReference type="NCBI Taxonomy" id="48144"/>
    <lineage>
        <taxon>Eukaryota</taxon>
        <taxon>Metazoa</taxon>
        <taxon>Ecdysozoa</taxon>
        <taxon>Arthropoda</taxon>
        <taxon>Crustacea</taxon>
        <taxon>Multicrustacea</taxon>
        <taxon>Malacostraca</taxon>
        <taxon>Eumalacostraca</taxon>
        <taxon>Eucarida</taxon>
        <taxon>Euphausiacea</taxon>
        <taxon>Euphausiidae</taxon>
        <taxon>Meganyctiphanes</taxon>
    </lineage>
</organism>